<accession>A0A2I5T9H7</accession>
<reference evidence="3" key="2">
    <citation type="submission" date="2013-09" db="EMBL/GenBank/DDBJ databases">
        <authorList>
            <person name="Wang G."/>
            <person name="Yang Y."/>
            <person name="Su Y."/>
        </authorList>
    </citation>
    <scope>NUCLEOTIDE SEQUENCE</scope>
    <source>
        <strain evidence="3">ATCC 39006</strain>
    </source>
</reference>
<feature type="transmembrane region" description="Helical" evidence="1">
    <location>
        <begin position="143"/>
        <end position="163"/>
    </location>
</feature>
<feature type="transmembrane region" description="Helical" evidence="1">
    <location>
        <begin position="325"/>
        <end position="347"/>
    </location>
</feature>
<proteinExistence type="predicted"/>
<reference evidence="3" key="4">
    <citation type="submission" date="2017-11" db="EMBL/GenBank/DDBJ databases">
        <title>Complete genome sequence of Serratia sp. ATCC 39006.</title>
        <authorList>
            <person name="Hampton H.G."/>
            <person name="Jackson S.A."/>
            <person name="Jauregui R."/>
            <person name="Poulter G.T.M."/>
            <person name="Salmond G.P.C."/>
            <person name="Fineran P.C."/>
        </authorList>
    </citation>
    <scope>NUCLEOTIDE SEQUENCE</scope>
    <source>
        <strain evidence="3">ATCC 39006</strain>
    </source>
</reference>
<feature type="transmembrane region" description="Helical" evidence="1">
    <location>
        <begin position="285"/>
        <end position="304"/>
    </location>
</feature>
<evidence type="ECO:0000313" key="2">
    <source>
        <dbReference type="EMBL" id="AUH01228.1"/>
    </source>
</evidence>
<evidence type="ECO:0008006" key="6">
    <source>
        <dbReference type="Google" id="ProtNLM"/>
    </source>
</evidence>
<dbReference type="OrthoDB" id="7667304at2"/>
<reference evidence="2 5" key="3">
    <citation type="submission" date="2017-11" db="EMBL/GenBank/DDBJ databases">
        <title>Complete genome sequence of Serratia sp. ATCC 39006 LacA.</title>
        <authorList>
            <person name="Hampton H.G."/>
            <person name="Jackson S.A."/>
            <person name="Jauregui R."/>
            <person name="Poulter G.T.M."/>
            <person name="Salmond G.P.C."/>
            <person name="Fineran P.C."/>
        </authorList>
    </citation>
    <scope>NUCLEOTIDE SEQUENCE [LARGE SCALE GENOMIC DNA]</scope>
    <source>
        <strain evidence="2 5">ATCC 39006</strain>
    </source>
</reference>
<keyword evidence="4" id="KW-1185">Reference proteome</keyword>
<keyword evidence="1" id="KW-0472">Membrane</keyword>
<feature type="transmembrane region" description="Helical" evidence="1">
    <location>
        <begin position="200"/>
        <end position="218"/>
    </location>
</feature>
<name>A0A2I5T9H7_SERS3</name>
<evidence type="ECO:0000256" key="1">
    <source>
        <dbReference type="SAM" id="Phobius"/>
    </source>
</evidence>
<dbReference type="EMBL" id="CP025085">
    <property type="protein sequence ID" value="AUH01228.1"/>
    <property type="molecule type" value="Genomic_DNA"/>
</dbReference>
<gene>
    <name evidence="2" type="ORF">CWC46_16250</name>
    <name evidence="3" type="ORF">Ser39006_016250</name>
</gene>
<evidence type="ECO:0000313" key="3">
    <source>
        <dbReference type="EMBL" id="AUH05549.1"/>
    </source>
</evidence>
<feature type="transmembrane region" description="Helical" evidence="1">
    <location>
        <begin position="417"/>
        <end position="440"/>
    </location>
</feature>
<dbReference type="STRING" id="104623.Ser39006_02232"/>
<feature type="transmembrane region" description="Helical" evidence="1">
    <location>
        <begin position="102"/>
        <end position="123"/>
    </location>
</feature>
<feature type="transmembrane region" description="Helical" evidence="1">
    <location>
        <begin position="392"/>
        <end position="411"/>
    </location>
</feature>
<dbReference type="EMBL" id="CP025084">
    <property type="protein sequence ID" value="AUH05549.1"/>
    <property type="molecule type" value="Genomic_DNA"/>
</dbReference>
<protein>
    <recommendedName>
        <fullName evidence="6">Multidrug transporter</fullName>
    </recommendedName>
</protein>
<dbReference type="AlphaFoldDB" id="A0A2I5T9H7"/>
<feature type="transmembrane region" description="Helical" evidence="1">
    <location>
        <begin position="239"/>
        <end position="265"/>
    </location>
</feature>
<feature type="transmembrane region" description="Helical" evidence="1">
    <location>
        <begin position="175"/>
        <end position="194"/>
    </location>
</feature>
<dbReference type="Proteomes" id="UP000233778">
    <property type="component" value="Chromosome"/>
</dbReference>
<dbReference type="Proteomes" id="UP000017700">
    <property type="component" value="Chromosome"/>
</dbReference>
<evidence type="ECO:0000313" key="4">
    <source>
        <dbReference type="Proteomes" id="UP000017700"/>
    </source>
</evidence>
<evidence type="ECO:0000313" key="5">
    <source>
        <dbReference type="Proteomes" id="UP000233778"/>
    </source>
</evidence>
<dbReference type="RefSeq" id="WP_021015498.1">
    <property type="nucleotide sequence ID" value="NZ_CP025084.1"/>
</dbReference>
<dbReference type="KEGG" id="sera:Ser39006_016250"/>
<keyword evidence="1" id="KW-1133">Transmembrane helix</keyword>
<organism evidence="3 4">
    <name type="scientific">Serratia sp. (strain ATCC 39006)</name>
    <name type="common">Prodigiosinella confusarubida</name>
    <dbReference type="NCBI Taxonomy" id="104623"/>
    <lineage>
        <taxon>Bacteria</taxon>
        <taxon>Pseudomonadati</taxon>
        <taxon>Pseudomonadota</taxon>
        <taxon>Gammaproteobacteria</taxon>
        <taxon>Enterobacterales</taxon>
        <taxon>Pectobacteriaceae</taxon>
        <taxon>Prodigiosinella</taxon>
    </lineage>
</organism>
<feature type="transmembrane region" description="Helical" evidence="1">
    <location>
        <begin position="359"/>
        <end position="380"/>
    </location>
</feature>
<feature type="transmembrane region" description="Helical" evidence="1">
    <location>
        <begin position="59"/>
        <end position="81"/>
    </location>
</feature>
<keyword evidence="1" id="KW-0812">Transmembrane</keyword>
<feature type="transmembrane region" description="Helical" evidence="1">
    <location>
        <begin position="20"/>
        <end position="39"/>
    </location>
</feature>
<reference evidence="3 4" key="1">
    <citation type="journal article" date="2013" name="Genome Announc.">
        <title>Draft genome sequence of Serratia sp. strain ATCC 39006, a model bacterium for analysis of the biosynthesis and regulation of prodigiosin, a carbapenem, and gas vesicles.</title>
        <authorList>
            <person name="Fineran P.C."/>
            <person name="Iglesias Cans M.C."/>
            <person name="Ramsay J.P."/>
            <person name="Wilf N.M."/>
            <person name="Cossyleon D."/>
            <person name="McNeil M.B."/>
            <person name="Williamson N.R."/>
            <person name="Monson R.E."/>
            <person name="Becher S.A."/>
            <person name="Stanton J.A."/>
            <person name="Brugger K."/>
            <person name="Brown S.D."/>
            <person name="Salmond G.P."/>
        </authorList>
    </citation>
    <scope>NUCLEOTIDE SEQUENCE [LARGE SCALE GENOMIC DNA]</scope>
    <source>
        <strain evidence="3">ATCC 39006</strain>
        <strain evidence="4">ATCC 39006 / SC 11482</strain>
    </source>
</reference>
<dbReference type="KEGG" id="serq:CWC46_16250"/>
<sequence length="452" mass="50038">MTTSKQPALYAAEYPRQSDLRQVVTLAWPMILTAVVVSLSQNGQIWILGNNSAGNDALYLLSMLQPFHFLFIALLECLTITNQIFSARSTQHWPRRNVINSTLLFALVGALFLALIALGSWLFAAPLQHLYVSNNTRLFNTILPVYMLSLIPFLIFELSNAALRGQSKSKSSMTFIIGFILINFISCYIGFNYYHLGFSAVIYSNLIAALLLLPCSYITMMKTVSQGERAQARTYLPRLLAITADAGVPIFLSMMLAFASSAVIFPLLSKSGLGYATGFLIVVKLRTFFIIPAVAIGSAIAICVNQKLSNSATSATLSRILSKGLGWIALSYLVFTLLAFFSQHLLVDLLAGSEEIRKTAYLIMAWLLPTFFMTSLVASIQTILEQLGRGKRVLLVTFVMEALLIMAVLLADGGQNIHRLINIILVFNLLYLTVFVYEYYLLVKKMGKLNAV</sequence>